<accession>A0ABY0IQM1</accession>
<dbReference type="InterPro" id="IPR021710">
    <property type="entry name" value="DUF3293"/>
</dbReference>
<dbReference type="Pfam" id="PF11697">
    <property type="entry name" value="DUF3293"/>
    <property type="match status" value="1"/>
</dbReference>
<keyword evidence="2" id="KW-1185">Reference proteome</keyword>
<evidence type="ECO:0000313" key="2">
    <source>
        <dbReference type="Proteomes" id="UP000292136"/>
    </source>
</evidence>
<protein>
    <submittedName>
        <fullName evidence="1">Uncharacterized protein DUF3293</fullName>
    </submittedName>
</protein>
<name>A0ABY0IQM1_9RHOO</name>
<dbReference type="EMBL" id="SHKM01000001">
    <property type="protein sequence ID" value="RZT89870.1"/>
    <property type="molecule type" value="Genomic_DNA"/>
</dbReference>
<dbReference type="Proteomes" id="UP000292136">
    <property type="component" value="Unassembled WGS sequence"/>
</dbReference>
<reference evidence="1 2" key="1">
    <citation type="submission" date="2019-02" db="EMBL/GenBank/DDBJ databases">
        <title>Genomic Encyclopedia of Type Strains, Phase IV (KMG-IV): sequencing the most valuable type-strain genomes for metagenomic binning, comparative biology and taxonomic classification.</title>
        <authorList>
            <person name="Goeker M."/>
        </authorList>
    </citation>
    <scope>NUCLEOTIDE SEQUENCE [LARGE SCALE GENOMIC DNA]</scope>
    <source>
        <strain evidence="1 2">DSM 21223</strain>
    </source>
</reference>
<evidence type="ECO:0000313" key="1">
    <source>
        <dbReference type="EMBL" id="RZT89870.1"/>
    </source>
</evidence>
<proteinExistence type="predicted"/>
<dbReference type="RefSeq" id="WP_130458505.1">
    <property type="nucleotide sequence ID" value="NZ_SHKM01000001.1"/>
</dbReference>
<comment type="caution">
    <text evidence="1">The sequence shown here is derived from an EMBL/GenBank/DDBJ whole genome shotgun (WGS) entry which is preliminary data.</text>
</comment>
<sequence length="160" mass="16547">MAESPVPAALQAAYRATTYRVWLPEGAVDLRVGEASPALAAYVAARGGRAWMVVTASNPASEPLGEAANLARQRALAGLLHSLGLPALAAENLADDGQWPAEAGFFVTAPVLDRELALALGHHMGQNAVLFGVAQGDAGTPDTIPELLWCRDETPPEAAG</sequence>
<organism evidence="1 2">
    <name type="scientific">Azospira oryzae</name>
    <dbReference type="NCBI Taxonomy" id="146939"/>
    <lineage>
        <taxon>Bacteria</taxon>
        <taxon>Pseudomonadati</taxon>
        <taxon>Pseudomonadota</taxon>
        <taxon>Betaproteobacteria</taxon>
        <taxon>Rhodocyclales</taxon>
        <taxon>Rhodocyclaceae</taxon>
        <taxon>Azospira</taxon>
    </lineage>
</organism>
<gene>
    <name evidence="1" type="ORF">EV678_0671</name>
</gene>